<dbReference type="GeneID" id="24875991"/>
<keyword evidence="1" id="KW-0472">Membrane</keyword>
<evidence type="ECO:0000313" key="3">
    <source>
        <dbReference type="Proteomes" id="UP000266745"/>
    </source>
</evidence>
<keyword evidence="3" id="KW-1185">Reference proteome</keyword>
<feature type="transmembrane region" description="Helical" evidence="1">
    <location>
        <begin position="67"/>
        <end position="85"/>
    </location>
</feature>
<dbReference type="AlphaFoldDB" id="A0A3G1B2Q0"/>
<dbReference type="RefSeq" id="WP_048188940.1">
    <property type="nucleotide sequence ID" value="NZ_CP011097.1"/>
</dbReference>
<proteinExistence type="predicted"/>
<feature type="transmembrane region" description="Helical" evidence="1">
    <location>
        <begin position="12"/>
        <end position="32"/>
    </location>
</feature>
<reference evidence="2 3" key="1">
    <citation type="journal article" date="2016" name="Sci. Rep.">
        <title>A novel ammonia-oxidizing archaeon from wastewater treatment plant: Its enrichment, physiological and genomic characteristics.</title>
        <authorList>
            <person name="Li Y."/>
            <person name="Ding K."/>
            <person name="Wen X."/>
            <person name="Zhang B."/>
            <person name="Shen B."/>
            <person name="Yang Y."/>
        </authorList>
    </citation>
    <scope>NUCLEOTIDE SEQUENCE [LARGE SCALE GENOMIC DNA]</scope>
    <source>
        <strain evidence="2 3">SAT1</strain>
    </source>
</reference>
<gene>
    <name evidence="2" type="ORF">SU86_006195</name>
</gene>
<organism evidence="2 3">
    <name type="scientific">Candidatus Nitrosotenuis cloacae</name>
    <dbReference type="NCBI Taxonomy" id="1603555"/>
    <lineage>
        <taxon>Archaea</taxon>
        <taxon>Nitrososphaerota</taxon>
        <taxon>Candidatus Nitrosotenuis</taxon>
    </lineage>
</organism>
<dbReference type="KEGG" id="tah:SU86_006195"/>
<evidence type="ECO:0000256" key="1">
    <source>
        <dbReference type="SAM" id="Phobius"/>
    </source>
</evidence>
<dbReference type="OrthoDB" id="9225at2157"/>
<protein>
    <submittedName>
        <fullName evidence="2">Uncharacterized protein</fullName>
    </submittedName>
</protein>
<dbReference type="Proteomes" id="UP000266745">
    <property type="component" value="Chromosome"/>
</dbReference>
<evidence type="ECO:0000313" key="2">
    <source>
        <dbReference type="EMBL" id="AJZ76027.1"/>
    </source>
</evidence>
<sequence>MSGATKILTSVKYVYLVAFFALLSGVFYPFIQGGTLDFTIYGVIILFVGLAGAIMVYKAATSDKKRGFYIGIGFGLLAISVYYILQLTGRPLA</sequence>
<feature type="transmembrane region" description="Helical" evidence="1">
    <location>
        <begin position="38"/>
        <end position="60"/>
    </location>
</feature>
<dbReference type="EMBL" id="CP011097">
    <property type="protein sequence ID" value="AJZ76027.1"/>
    <property type="molecule type" value="Genomic_DNA"/>
</dbReference>
<accession>A0A3G1B2Q0</accession>
<keyword evidence="1" id="KW-1133">Transmembrane helix</keyword>
<name>A0A3G1B2Q0_9ARCH</name>
<dbReference type="STRING" id="1603555.SU86_006195"/>
<keyword evidence="1" id="KW-0812">Transmembrane</keyword>